<name>A0AAV9UHI3_9PEZI</name>
<evidence type="ECO:0000256" key="3">
    <source>
        <dbReference type="ARBA" id="ARBA00004496"/>
    </source>
</evidence>
<evidence type="ECO:0000256" key="6">
    <source>
        <dbReference type="ARBA" id="ARBA00021797"/>
    </source>
</evidence>
<keyword evidence="16" id="KW-1185">Reference proteome</keyword>
<evidence type="ECO:0000313" key="15">
    <source>
        <dbReference type="EMBL" id="KAK6340699.1"/>
    </source>
</evidence>
<dbReference type="SMART" id="SM00271">
    <property type="entry name" value="DnaJ"/>
    <property type="match status" value="1"/>
</dbReference>
<comment type="similarity">
    <text evidence="5">Belongs to the DPH4 family.</text>
</comment>
<dbReference type="InterPro" id="IPR036671">
    <property type="entry name" value="DPH_MB_sf"/>
</dbReference>
<comment type="caution">
    <text evidence="15">The sequence shown here is derived from an EMBL/GenBank/DDBJ whole genome shotgun (WGS) entry which is preliminary data.</text>
</comment>
<evidence type="ECO:0000256" key="5">
    <source>
        <dbReference type="ARBA" id="ARBA00006169"/>
    </source>
</evidence>
<dbReference type="SUPFAM" id="SSF46565">
    <property type="entry name" value="Chaperone J-domain"/>
    <property type="match status" value="1"/>
</dbReference>
<organism evidence="15 16">
    <name type="scientific">Orbilia brochopaga</name>
    <dbReference type="NCBI Taxonomy" id="3140254"/>
    <lineage>
        <taxon>Eukaryota</taxon>
        <taxon>Fungi</taxon>
        <taxon>Dikarya</taxon>
        <taxon>Ascomycota</taxon>
        <taxon>Pezizomycotina</taxon>
        <taxon>Orbiliomycetes</taxon>
        <taxon>Orbiliales</taxon>
        <taxon>Orbiliaceae</taxon>
        <taxon>Orbilia</taxon>
    </lineage>
</organism>
<dbReference type="GO" id="GO:0005634">
    <property type="term" value="C:nucleus"/>
    <property type="evidence" value="ECO:0007669"/>
    <property type="project" value="UniProtKB-SubCell"/>
</dbReference>
<sequence length="199" mass="22074">MTPTHYTVLSLPPSLPPTHPSYQTTVKRAYHRTLLRCHPDKLPTGSSSVTALAHHDADAEIYTIDQINTAYKTLSSPSLRHEYDASLRQLQSSPSHPKVDAHRAGGLDIIDLDDMVFREDEGTDSTTGARYTRSCRCGAEEGYVLTEDEMDEVETEVQRQRAANPNTTTTTRGRSMIVGCLGCSLYVQVDWAVCDDESE</sequence>
<evidence type="ECO:0000256" key="8">
    <source>
        <dbReference type="ARBA" id="ARBA00022723"/>
    </source>
</evidence>
<dbReference type="GO" id="GO:0046872">
    <property type="term" value="F:metal ion binding"/>
    <property type="evidence" value="ECO:0007669"/>
    <property type="project" value="UniProtKB-KW"/>
</dbReference>
<comment type="function">
    <text evidence="1">Required for the first step of diphthamide biosynthesis, the transfer of 3-amino-3-carboxypropyl from S-adenosyl-L-methionine to a histidine residue. Diphthamide is a post-translational modification of histidine which occurs in elongation factor 2.</text>
</comment>
<dbReference type="InterPro" id="IPR007872">
    <property type="entry name" value="DPH_MB_dom"/>
</dbReference>
<dbReference type="Gene3D" id="3.10.660.10">
    <property type="entry name" value="DPH Zinc finger"/>
    <property type="match status" value="1"/>
</dbReference>
<dbReference type="CDD" id="cd06257">
    <property type="entry name" value="DnaJ"/>
    <property type="match status" value="1"/>
</dbReference>
<keyword evidence="7" id="KW-0963">Cytoplasm</keyword>
<evidence type="ECO:0000259" key="13">
    <source>
        <dbReference type="PROSITE" id="PS50076"/>
    </source>
</evidence>
<dbReference type="PANTHER" id="PTHR21454">
    <property type="entry name" value="DPH3 HOMOLOG-RELATED"/>
    <property type="match status" value="1"/>
</dbReference>
<feature type="domain" description="J" evidence="13">
    <location>
        <begin position="4"/>
        <end position="87"/>
    </location>
</feature>
<evidence type="ECO:0000259" key="14">
    <source>
        <dbReference type="PROSITE" id="PS51074"/>
    </source>
</evidence>
<dbReference type="Pfam" id="PF05207">
    <property type="entry name" value="Zn_ribbon_CSL"/>
    <property type="match status" value="1"/>
</dbReference>
<keyword evidence="11" id="KW-0539">Nucleus</keyword>
<evidence type="ECO:0000256" key="2">
    <source>
        <dbReference type="ARBA" id="ARBA00004123"/>
    </source>
</evidence>
<evidence type="ECO:0000256" key="10">
    <source>
        <dbReference type="ARBA" id="ARBA00023004"/>
    </source>
</evidence>
<dbReference type="EMBL" id="JAVHNQ010000008">
    <property type="protein sequence ID" value="KAK6340699.1"/>
    <property type="molecule type" value="Genomic_DNA"/>
</dbReference>
<feature type="region of interest" description="Disordered" evidence="12">
    <location>
        <begin position="1"/>
        <end position="20"/>
    </location>
</feature>
<evidence type="ECO:0000256" key="11">
    <source>
        <dbReference type="ARBA" id="ARBA00023242"/>
    </source>
</evidence>
<keyword evidence="8" id="KW-0479">Metal-binding</keyword>
<dbReference type="InterPro" id="IPR044248">
    <property type="entry name" value="DPH3/4-like"/>
</dbReference>
<dbReference type="PROSITE" id="PS50076">
    <property type="entry name" value="DNAJ_2"/>
    <property type="match status" value="1"/>
</dbReference>
<dbReference type="Pfam" id="PF00226">
    <property type="entry name" value="DnaJ"/>
    <property type="match status" value="1"/>
</dbReference>
<protein>
    <recommendedName>
        <fullName evidence="6">Diphthamide biosynthesis protein 4</fullName>
    </recommendedName>
</protein>
<dbReference type="GO" id="GO:0017183">
    <property type="term" value="P:protein histidyl modification to diphthamide"/>
    <property type="evidence" value="ECO:0007669"/>
    <property type="project" value="InterPro"/>
</dbReference>
<gene>
    <name evidence="15" type="primary">DPH4</name>
    <name evidence="15" type="ORF">TWF696_009022</name>
</gene>
<dbReference type="InterPro" id="IPR001623">
    <property type="entry name" value="DnaJ_domain"/>
</dbReference>
<comment type="subcellular location">
    <subcellularLocation>
        <location evidence="3">Cytoplasm</location>
    </subcellularLocation>
    <subcellularLocation>
        <location evidence="2">Nucleus</location>
    </subcellularLocation>
</comment>
<evidence type="ECO:0000256" key="4">
    <source>
        <dbReference type="ARBA" id="ARBA00005156"/>
    </source>
</evidence>
<keyword evidence="9" id="KW-0862">Zinc</keyword>
<evidence type="ECO:0000256" key="12">
    <source>
        <dbReference type="SAM" id="MobiDB-lite"/>
    </source>
</evidence>
<dbReference type="PANTHER" id="PTHR21454:SF46">
    <property type="entry name" value="DIPHTHAMIDE BIOSYNTHESIS PROTEIN 4"/>
    <property type="match status" value="1"/>
</dbReference>
<comment type="pathway">
    <text evidence="4">Protein modification; peptidyl-diphthamide biosynthesis.</text>
</comment>
<evidence type="ECO:0000256" key="1">
    <source>
        <dbReference type="ARBA" id="ARBA00003474"/>
    </source>
</evidence>
<dbReference type="InterPro" id="IPR036869">
    <property type="entry name" value="J_dom_sf"/>
</dbReference>
<evidence type="ECO:0000256" key="7">
    <source>
        <dbReference type="ARBA" id="ARBA00022490"/>
    </source>
</evidence>
<feature type="domain" description="DPH-type MB" evidence="14">
    <location>
        <begin position="106"/>
        <end position="192"/>
    </location>
</feature>
<dbReference type="SUPFAM" id="SSF144217">
    <property type="entry name" value="CSL zinc finger"/>
    <property type="match status" value="1"/>
</dbReference>
<evidence type="ECO:0000313" key="16">
    <source>
        <dbReference type="Proteomes" id="UP001375240"/>
    </source>
</evidence>
<accession>A0AAV9UHI3</accession>
<dbReference type="Proteomes" id="UP001375240">
    <property type="component" value="Unassembled WGS sequence"/>
</dbReference>
<keyword evidence="10" id="KW-0408">Iron</keyword>
<reference evidence="15 16" key="1">
    <citation type="submission" date="2019-10" db="EMBL/GenBank/DDBJ databases">
        <authorList>
            <person name="Palmer J.M."/>
        </authorList>
    </citation>
    <scope>NUCLEOTIDE SEQUENCE [LARGE SCALE GENOMIC DNA]</scope>
    <source>
        <strain evidence="15 16">TWF696</strain>
    </source>
</reference>
<dbReference type="Gene3D" id="1.10.287.110">
    <property type="entry name" value="DnaJ domain"/>
    <property type="match status" value="1"/>
</dbReference>
<dbReference type="AlphaFoldDB" id="A0AAV9UHI3"/>
<proteinExistence type="inferred from homology"/>
<evidence type="ECO:0000256" key="9">
    <source>
        <dbReference type="ARBA" id="ARBA00022833"/>
    </source>
</evidence>
<dbReference type="PROSITE" id="PS51074">
    <property type="entry name" value="DPH_MB"/>
    <property type="match status" value="1"/>
</dbReference>
<dbReference type="GO" id="GO:0005737">
    <property type="term" value="C:cytoplasm"/>
    <property type="evidence" value="ECO:0007669"/>
    <property type="project" value="UniProtKB-SubCell"/>
</dbReference>